<dbReference type="InterPro" id="IPR029058">
    <property type="entry name" value="AB_hydrolase_fold"/>
</dbReference>
<evidence type="ECO:0000313" key="2">
    <source>
        <dbReference type="Proteomes" id="UP000306416"/>
    </source>
</evidence>
<keyword evidence="2" id="KW-1185">Reference proteome</keyword>
<reference evidence="1 2" key="1">
    <citation type="submission" date="2019-04" db="EMBL/GenBank/DDBJ databases">
        <title>Geobacter oryzae sp. nov., ferric-reducing bacteria isolated from paddy soil.</title>
        <authorList>
            <person name="Xu Z."/>
            <person name="Masuda Y."/>
            <person name="Itoh H."/>
            <person name="Senoo K."/>
        </authorList>
    </citation>
    <scope>NUCLEOTIDE SEQUENCE [LARGE SCALE GENOMIC DNA]</scope>
    <source>
        <strain evidence="1 2">Red111</strain>
    </source>
</reference>
<dbReference type="SUPFAM" id="SSF53474">
    <property type="entry name" value="alpha/beta-Hydrolases"/>
    <property type="match status" value="1"/>
</dbReference>
<dbReference type="AlphaFoldDB" id="A0A4S1CCJ1"/>
<proteinExistence type="predicted"/>
<comment type="caution">
    <text evidence="1">The sequence shown here is derived from an EMBL/GenBank/DDBJ whole genome shotgun (WGS) entry which is preliminary data.</text>
</comment>
<keyword evidence="1" id="KW-0378">Hydrolase</keyword>
<dbReference type="Proteomes" id="UP000306416">
    <property type="component" value="Unassembled WGS sequence"/>
</dbReference>
<sequence>MLRLLKLLLVCLVALVLSAMAWQRQLLYFPTHHDRDNGLIPWRDKGELIGVYRPAAPPANVWLMTHGNGGQASDRAYAIPSFSRTDAVYILEYPGYGLRQGTPSKESINEAAKEAYLLLRQQYPDRPVCVVGESLGSGPASFLATVTPPPDKIVLVAPFDKLHRVGQYHYRFLPVRLLLADDWDNVKSLAGYKGKVEIFGAMNDEVIPARFAKTLAESRPGTVFHEIPGGHNDWATPGRVSIRNP</sequence>
<name>A0A4S1CCJ1_9BACT</name>
<organism evidence="1 2">
    <name type="scientific">Geomonas terrae</name>
    <dbReference type="NCBI Taxonomy" id="2562681"/>
    <lineage>
        <taxon>Bacteria</taxon>
        <taxon>Pseudomonadati</taxon>
        <taxon>Thermodesulfobacteriota</taxon>
        <taxon>Desulfuromonadia</taxon>
        <taxon>Geobacterales</taxon>
        <taxon>Geobacteraceae</taxon>
        <taxon>Geomonas</taxon>
    </lineage>
</organism>
<dbReference type="RefSeq" id="WP_135870546.1">
    <property type="nucleotide sequence ID" value="NZ_SRSC01000003.1"/>
</dbReference>
<accession>A0A4S1CCJ1</accession>
<protein>
    <submittedName>
        <fullName evidence="1">Alpha/beta hydrolase</fullName>
    </submittedName>
</protein>
<dbReference type="EMBL" id="SRSC01000003">
    <property type="protein sequence ID" value="TGU71107.1"/>
    <property type="molecule type" value="Genomic_DNA"/>
</dbReference>
<gene>
    <name evidence="1" type="ORF">E4633_12215</name>
</gene>
<dbReference type="Gene3D" id="3.40.50.1820">
    <property type="entry name" value="alpha/beta hydrolase"/>
    <property type="match status" value="1"/>
</dbReference>
<dbReference type="PANTHER" id="PTHR12277">
    <property type="entry name" value="ALPHA/BETA HYDROLASE DOMAIN-CONTAINING PROTEIN"/>
    <property type="match status" value="1"/>
</dbReference>
<dbReference type="GO" id="GO:0016787">
    <property type="term" value="F:hydrolase activity"/>
    <property type="evidence" value="ECO:0007669"/>
    <property type="project" value="UniProtKB-KW"/>
</dbReference>
<evidence type="ECO:0000313" key="1">
    <source>
        <dbReference type="EMBL" id="TGU71107.1"/>
    </source>
</evidence>